<dbReference type="InterPro" id="IPR004360">
    <property type="entry name" value="Glyas_Fos-R_dOase_dom"/>
</dbReference>
<dbReference type="AlphaFoldDB" id="X6NAT4"/>
<evidence type="ECO:0000256" key="2">
    <source>
        <dbReference type="ARBA" id="ARBA00005877"/>
    </source>
</evidence>
<dbReference type="InterPro" id="IPR041736">
    <property type="entry name" value="4OHPhenylPyrv_dOase_N"/>
</dbReference>
<protein>
    <recommendedName>
        <fullName evidence="3 9">4-hydroxyphenylpyruvate dioxygenase</fullName>
    </recommendedName>
</protein>
<organism evidence="12 13">
    <name type="scientific">Reticulomyxa filosa</name>
    <dbReference type="NCBI Taxonomy" id="46433"/>
    <lineage>
        <taxon>Eukaryota</taxon>
        <taxon>Sar</taxon>
        <taxon>Rhizaria</taxon>
        <taxon>Retaria</taxon>
        <taxon>Foraminifera</taxon>
        <taxon>Monothalamids</taxon>
        <taxon>Reticulomyxidae</taxon>
        <taxon>Reticulomyxa</taxon>
    </lineage>
</organism>
<feature type="domain" description="VOC" evidence="11">
    <location>
        <begin position="1"/>
        <end position="66"/>
    </location>
</feature>
<dbReference type="GO" id="GO:0006559">
    <property type="term" value="P:L-phenylalanine catabolic process"/>
    <property type="evidence" value="ECO:0007669"/>
    <property type="project" value="UniProtKB-KW"/>
</dbReference>
<keyword evidence="7 10" id="KW-0408">Iron</keyword>
<dbReference type="GO" id="GO:0046872">
    <property type="term" value="F:metal ion binding"/>
    <property type="evidence" value="ECO:0007669"/>
    <property type="project" value="UniProtKB-KW"/>
</dbReference>
<evidence type="ECO:0000259" key="11">
    <source>
        <dbReference type="PROSITE" id="PS51819"/>
    </source>
</evidence>
<dbReference type="GO" id="GO:0003868">
    <property type="term" value="F:4-hydroxyphenylpyruvate dioxygenase activity"/>
    <property type="evidence" value="ECO:0007669"/>
    <property type="project" value="InterPro"/>
</dbReference>
<dbReference type="PIRSF" id="PIRSF009283">
    <property type="entry name" value="HPP_dOase"/>
    <property type="match status" value="1"/>
</dbReference>
<dbReference type="Gene3D" id="3.10.180.10">
    <property type="entry name" value="2,3-Dihydroxybiphenyl 1,2-Dioxygenase, domain 1"/>
    <property type="match status" value="2"/>
</dbReference>
<dbReference type="InterPro" id="IPR041735">
    <property type="entry name" value="4OHPhenylPyrv_dOase_C"/>
</dbReference>
<feature type="binding site" evidence="10">
    <location>
        <position position="299"/>
    </location>
    <ligand>
        <name>Fe cation</name>
        <dbReference type="ChEBI" id="CHEBI:24875"/>
    </ligand>
</feature>
<reference evidence="12 13" key="1">
    <citation type="journal article" date="2013" name="Curr. Biol.">
        <title>The Genome of the Foraminiferan Reticulomyxa filosa.</title>
        <authorList>
            <person name="Glockner G."/>
            <person name="Hulsmann N."/>
            <person name="Schleicher M."/>
            <person name="Noegel A.A."/>
            <person name="Eichinger L."/>
            <person name="Gallinger C."/>
            <person name="Pawlowski J."/>
            <person name="Sierra R."/>
            <person name="Euteneuer U."/>
            <person name="Pillet L."/>
            <person name="Moustafa A."/>
            <person name="Platzer M."/>
            <person name="Groth M."/>
            <person name="Szafranski K."/>
            <person name="Schliwa M."/>
        </authorList>
    </citation>
    <scope>NUCLEOTIDE SEQUENCE [LARGE SCALE GENOMIC DNA]</scope>
</reference>
<keyword evidence="8" id="KW-0585">Phenylalanine catabolism</keyword>
<dbReference type="InterPro" id="IPR037523">
    <property type="entry name" value="VOC_core"/>
</dbReference>
<comment type="similarity">
    <text evidence="2 9">Belongs to the 4HPPD family.</text>
</comment>
<evidence type="ECO:0000256" key="3">
    <source>
        <dbReference type="ARBA" id="ARBA00013222"/>
    </source>
</evidence>
<dbReference type="GO" id="GO:0006572">
    <property type="term" value="P:L-tyrosine catabolic process"/>
    <property type="evidence" value="ECO:0007669"/>
    <property type="project" value="UniProtKB-KW"/>
</dbReference>
<gene>
    <name evidence="12" type="ORF">RFI_13802</name>
</gene>
<keyword evidence="12" id="KW-0223">Dioxygenase</keyword>
<dbReference type="InterPro" id="IPR029068">
    <property type="entry name" value="Glyas_Bleomycin-R_OHBP_Dase"/>
</dbReference>
<evidence type="ECO:0000256" key="6">
    <source>
        <dbReference type="ARBA" id="ARBA00022878"/>
    </source>
</evidence>
<dbReference type="InterPro" id="IPR005956">
    <property type="entry name" value="4OHPhenylPyrv_dOase"/>
</dbReference>
<evidence type="ECO:0000256" key="7">
    <source>
        <dbReference type="ARBA" id="ARBA00023004"/>
    </source>
</evidence>
<dbReference type="OrthoDB" id="414569at2759"/>
<evidence type="ECO:0000256" key="10">
    <source>
        <dbReference type="PIRSR" id="PIRSR009283-1"/>
    </source>
</evidence>
<evidence type="ECO:0000256" key="5">
    <source>
        <dbReference type="ARBA" id="ARBA00022737"/>
    </source>
</evidence>
<evidence type="ECO:0000256" key="4">
    <source>
        <dbReference type="ARBA" id="ARBA00022723"/>
    </source>
</evidence>
<evidence type="ECO:0000256" key="1">
    <source>
        <dbReference type="ARBA" id="ARBA00005162"/>
    </source>
</evidence>
<keyword evidence="12" id="KW-0560">Oxidoreductase</keyword>
<keyword evidence="12" id="KW-0670">Pyruvate</keyword>
<dbReference type="Proteomes" id="UP000023152">
    <property type="component" value="Unassembled WGS sequence"/>
</dbReference>
<dbReference type="FunFam" id="3.10.180.10:FF:000001">
    <property type="entry name" value="4-hydroxyphenylpyruvate dioxygenase"/>
    <property type="match status" value="1"/>
</dbReference>
<evidence type="ECO:0000256" key="8">
    <source>
        <dbReference type="ARBA" id="ARBA00023232"/>
    </source>
</evidence>
<dbReference type="PANTHER" id="PTHR11959:SF1">
    <property type="entry name" value="4-HYDROXYPHENYLPYRUVATE DIOXYGENASE"/>
    <property type="match status" value="1"/>
</dbReference>
<name>X6NAT4_RETFI</name>
<keyword evidence="5" id="KW-0677">Repeat</keyword>
<keyword evidence="4 10" id="KW-0479">Metal-binding</keyword>
<comment type="pathway">
    <text evidence="1">Amino-acid degradation; L-phenylalanine degradation; acetoacetate and fumarate from L-phenylalanine: step 3/6.</text>
</comment>
<dbReference type="PROSITE" id="PS51819">
    <property type="entry name" value="VOC"/>
    <property type="match status" value="2"/>
</dbReference>
<dbReference type="SUPFAM" id="SSF54593">
    <property type="entry name" value="Glyoxalase/Bleomycin resistance protein/Dihydroxybiphenyl dioxygenase"/>
    <property type="match status" value="1"/>
</dbReference>
<evidence type="ECO:0000313" key="13">
    <source>
        <dbReference type="Proteomes" id="UP000023152"/>
    </source>
</evidence>
<feature type="binding site" evidence="10">
    <location>
        <position position="206"/>
    </location>
    <ligand>
        <name>Fe cation</name>
        <dbReference type="ChEBI" id="CHEBI:24875"/>
    </ligand>
</feature>
<evidence type="ECO:0000256" key="9">
    <source>
        <dbReference type="PIRNR" id="PIRNR009283"/>
    </source>
</evidence>
<dbReference type="Pfam" id="PF00903">
    <property type="entry name" value="Glyoxalase"/>
    <property type="match status" value="1"/>
</dbReference>
<feature type="binding site" evidence="10">
    <location>
        <position position="123"/>
    </location>
    <ligand>
        <name>Fe cation</name>
        <dbReference type="ChEBI" id="CHEBI:24875"/>
    </ligand>
</feature>
<dbReference type="PANTHER" id="PTHR11959">
    <property type="entry name" value="4-HYDROXYPHENYLPYRUVATE DIOXYGENASE"/>
    <property type="match status" value="1"/>
</dbReference>
<keyword evidence="6" id="KW-0828">Tyrosine catabolism</keyword>
<dbReference type="CDD" id="cd08342">
    <property type="entry name" value="HPPD_N_like"/>
    <property type="match status" value="1"/>
</dbReference>
<comment type="caution">
    <text evidence="12">The sequence shown here is derived from an EMBL/GenBank/DDBJ whole genome shotgun (WGS) entry which is preliminary data.</text>
</comment>
<dbReference type="CDD" id="cd07250">
    <property type="entry name" value="HPPD_C_like"/>
    <property type="match status" value="1"/>
</dbReference>
<proteinExistence type="inferred from homology"/>
<evidence type="ECO:0000313" key="12">
    <source>
        <dbReference type="EMBL" id="ETO23380.1"/>
    </source>
</evidence>
<keyword evidence="13" id="KW-1185">Reference proteome</keyword>
<sequence length="337" mass="38355">MLIAKHGDSVRDVAFEVDDVKVIWKNAVENGAFNVLSPTVFEDEYGQVIMASLKTYGDCVHTLVQRINYSGPFLPGYVSIPSEENAVFVKFYANGLLSVSLEKLSCKIQTSELPKVGLSMIDHVVGNQDEGEMDKAAEWYSKVLNFHRFWSVDDKQVHTEYSSLRSVVMTDFDQTIKMPLNEPAKGKRKSQIKEYIEFHGGAGVQHIALRTNDIEHTKEKKKETKYIDLFQQARGLKLLAVPENYYDDLKQRLKGSSVEVMEDLKILEELSILVDFDDKGYLLQIFTDSVEDRPTLFYEIIQRHNNDGFGAGNFKALFTSIEKEQMKRGTSTPQSEL</sequence>
<dbReference type="EMBL" id="ASPP01009992">
    <property type="protein sequence ID" value="ETO23380.1"/>
    <property type="molecule type" value="Genomic_DNA"/>
</dbReference>
<accession>X6NAT4</accession>
<feature type="domain" description="VOC" evidence="11">
    <location>
        <begin position="120"/>
        <end position="288"/>
    </location>
</feature>
<comment type="cofactor">
    <cofactor evidence="10">
        <name>Fe cation</name>
        <dbReference type="ChEBI" id="CHEBI:24875"/>
    </cofactor>
    <text evidence="10">Binds 1 Fe cation per subunit.</text>
</comment>
<dbReference type="NCBIfam" id="TIGR01263">
    <property type="entry name" value="4HPPD"/>
    <property type="match status" value="1"/>
</dbReference>